<dbReference type="RefSeq" id="WP_007712262.1">
    <property type="nucleotide sequence ID" value="NZ_BAABXR010000001.1"/>
</dbReference>
<organism evidence="2 3">
    <name type="scientific">Enterocloster asparagiformis</name>
    <dbReference type="NCBI Taxonomy" id="333367"/>
    <lineage>
        <taxon>Bacteria</taxon>
        <taxon>Bacillati</taxon>
        <taxon>Bacillota</taxon>
        <taxon>Clostridia</taxon>
        <taxon>Lachnospirales</taxon>
        <taxon>Lachnospiraceae</taxon>
        <taxon>Enterocloster</taxon>
    </lineage>
</organism>
<dbReference type="EMBL" id="QSBM01000001">
    <property type="protein sequence ID" value="RGX32707.1"/>
    <property type="molecule type" value="Genomic_DNA"/>
</dbReference>
<sequence length="105" mass="12092">MTDSEKLDLLLAQIQGINGHIGQIEKQNADTFKELMNVEREVLKNQDAIKVLNAKYDTLRLKADNSTLLLKLIDRQAEEMSELKERVTQLESKLAESHNQKPYRV</sequence>
<evidence type="ECO:0000313" key="2">
    <source>
        <dbReference type="EMBL" id="RGX32707.1"/>
    </source>
</evidence>
<gene>
    <name evidence="2" type="ORF">DWV29_00365</name>
</gene>
<proteinExistence type="predicted"/>
<feature type="coiled-coil region" evidence="1">
    <location>
        <begin position="73"/>
        <end position="100"/>
    </location>
</feature>
<evidence type="ECO:0000256" key="1">
    <source>
        <dbReference type="SAM" id="Coils"/>
    </source>
</evidence>
<dbReference type="Proteomes" id="UP000283880">
    <property type="component" value="Unassembled WGS sequence"/>
</dbReference>
<dbReference type="AlphaFoldDB" id="A0A413FK92"/>
<reference evidence="2 3" key="1">
    <citation type="submission" date="2018-08" db="EMBL/GenBank/DDBJ databases">
        <title>A genome reference for cultivated species of the human gut microbiota.</title>
        <authorList>
            <person name="Zou Y."/>
            <person name="Xue W."/>
            <person name="Luo G."/>
        </authorList>
    </citation>
    <scope>NUCLEOTIDE SEQUENCE [LARGE SCALE GENOMIC DNA]</scope>
    <source>
        <strain evidence="2 3">AF04-15</strain>
    </source>
</reference>
<evidence type="ECO:0000313" key="3">
    <source>
        <dbReference type="Proteomes" id="UP000283880"/>
    </source>
</evidence>
<dbReference type="OrthoDB" id="9912363at2"/>
<name>A0A413FK92_9FIRM</name>
<comment type="caution">
    <text evidence="2">The sequence shown here is derived from an EMBL/GenBank/DDBJ whole genome shotgun (WGS) entry which is preliminary data.</text>
</comment>
<keyword evidence="1" id="KW-0175">Coiled coil</keyword>
<protein>
    <submittedName>
        <fullName evidence="2">Uncharacterized protein</fullName>
    </submittedName>
</protein>
<accession>A0A413FK92</accession>